<dbReference type="InterPro" id="IPR000073">
    <property type="entry name" value="AB_hydrolase_1"/>
</dbReference>
<reference evidence="2 3" key="1">
    <citation type="journal article" date="2018" name="Nat. Ecol. Evol.">
        <title>Pezizomycetes genomes reveal the molecular basis of ectomycorrhizal truffle lifestyle.</title>
        <authorList>
            <person name="Murat C."/>
            <person name="Payen T."/>
            <person name="Noel B."/>
            <person name="Kuo A."/>
            <person name="Morin E."/>
            <person name="Chen J."/>
            <person name="Kohler A."/>
            <person name="Krizsan K."/>
            <person name="Balestrini R."/>
            <person name="Da Silva C."/>
            <person name="Montanini B."/>
            <person name="Hainaut M."/>
            <person name="Levati E."/>
            <person name="Barry K.W."/>
            <person name="Belfiori B."/>
            <person name="Cichocki N."/>
            <person name="Clum A."/>
            <person name="Dockter R.B."/>
            <person name="Fauchery L."/>
            <person name="Guy J."/>
            <person name="Iotti M."/>
            <person name="Le Tacon F."/>
            <person name="Lindquist E.A."/>
            <person name="Lipzen A."/>
            <person name="Malagnac F."/>
            <person name="Mello A."/>
            <person name="Molinier V."/>
            <person name="Miyauchi S."/>
            <person name="Poulain J."/>
            <person name="Riccioni C."/>
            <person name="Rubini A."/>
            <person name="Sitrit Y."/>
            <person name="Splivallo R."/>
            <person name="Traeger S."/>
            <person name="Wang M."/>
            <person name="Zifcakova L."/>
            <person name="Wipf D."/>
            <person name="Zambonelli A."/>
            <person name="Paolocci F."/>
            <person name="Nowrousian M."/>
            <person name="Ottonello S."/>
            <person name="Baldrian P."/>
            <person name="Spatafora J.W."/>
            <person name="Henrissat B."/>
            <person name="Nagy L.G."/>
            <person name="Aury J.M."/>
            <person name="Wincker P."/>
            <person name="Grigoriev I.V."/>
            <person name="Bonfante P."/>
            <person name="Martin F.M."/>
        </authorList>
    </citation>
    <scope>NUCLEOTIDE SEQUENCE [LARGE SCALE GENOMIC DNA]</scope>
    <source>
        <strain evidence="2 3">CCBAS932</strain>
    </source>
</reference>
<dbReference type="STRING" id="1392247.A0A3N4KBP0"/>
<keyword evidence="3" id="KW-1185">Reference proteome</keyword>
<protein>
    <submittedName>
        <fullName evidence="2">Alpha/beta-hydrolase</fullName>
    </submittedName>
</protein>
<dbReference type="SUPFAM" id="SSF53474">
    <property type="entry name" value="alpha/beta-Hydrolases"/>
    <property type="match status" value="1"/>
</dbReference>
<dbReference type="Pfam" id="PF12697">
    <property type="entry name" value="Abhydrolase_6"/>
    <property type="match status" value="1"/>
</dbReference>
<evidence type="ECO:0000313" key="2">
    <source>
        <dbReference type="EMBL" id="RPB07927.1"/>
    </source>
</evidence>
<dbReference type="Gene3D" id="3.40.50.1820">
    <property type="entry name" value="alpha/beta hydrolase"/>
    <property type="match status" value="1"/>
</dbReference>
<dbReference type="InterPro" id="IPR029058">
    <property type="entry name" value="AB_hydrolase_fold"/>
</dbReference>
<dbReference type="EMBL" id="ML119172">
    <property type="protein sequence ID" value="RPB07927.1"/>
    <property type="molecule type" value="Genomic_DNA"/>
</dbReference>
<organism evidence="2 3">
    <name type="scientific">Morchella conica CCBAS932</name>
    <dbReference type="NCBI Taxonomy" id="1392247"/>
    <lineage>
        <taxon>Eukaryota</taxon>
        <taxon>Fungi</taxon>
        <taxon>Dikarya</taxon>
        <taxon>Ascomycota</taxon>
        <taxon>Pezizomycotina</taxon>
        <taxon>Pezizomycetes</taxon>
        <taxon>Pezizales</taxon>
        <taxon>Morchellaceae</taxon>
        <taxon>Morchella</taxon>
    </lineage>
</organism>
<dbReference type="AlphaFoldDB" id="A0A3N4KBP0"/>
<gene>
    <name evidence="2" type="ORF">P167DRAFT_555590</name>
</gene>
<dbReference type="InterPro" id="IPR050228">
    <property type="entry name" value="Carboxylesterase_BioH"/>
</dbReference>
<dbReference type="PANTHER" id="PTHR43194:SF2">
    <property type="entry name" value="PEROXISOMAL MEMBRANE PROTEIN LPX1"/>
    <property type="match status" value="1"/>
</dbReference>
<accession>A0A3N4KBP0</accession>
<evidence type="ECO:0000313" key="3">
    <source>
        <dbReference type="Proteomes" id="UP000277580"/>
    </source>
</evidence>
<dbReference type="Proteomes" id="UP000277580">
    <property type="component" value="Unassembled WGS sequence"/>
</dbReference>
<evidence type="ECO:0000259" key="1">
    <source>
        <dbReference type="Pfam" id="PF12697"/>
    </source>
</evidence>
<feature type="domain" description="AB hydrolase-1" evidence="1">
    <location>
        <begin position="31"/>
        <end position="308"/>
    </location>
</feature>
<proteinExistence type="predicted"/>
<dbReference type="GO" id="GO:0016787">
    <property type="term" value="F:hydrolase activity"/>
    <property type="evidence" value="ECO:0007669"/>
    <property type="project" value="UniProtKB-KW"/>
</dbReference>
<dbReference type="OrthoDB" id="8119704at2759"/>
<keyword evidence="2" id="KW-0378">Hydrolase</keyword>
<name>A0A3N4KBP0_9PEZI</name>
<sequence>MFIPSPDGMLEILVALPASTGSGSGEERPPLLFVHGGFGSATCYINFLPFFASHGHPAYSLSLRGHGASHHPGFWKLYWTTKHTLALDIATAITHIRHLHNITYPSTPTPNRQNGVILCGHSSGGGLSQYLISRSLETVGGLITLAAVPGFGSYGVYYNWFVMDPWFAVRMYFRDLFHPRSPLSSTTLVHRAFLGAGCPTELVKEVEEDMAETESMMWPLGMMMQFVDPRRVVGGVAPALRCGRKVLVVAGSEDRLMGVRIMAQLAAWYRSALECVSGRVEEGTDVVRFEEVKGSGHHLMRDVAWRECAGVMLEWLQK</sequence>
<dbReference type="PANTHER" id="PTHR43194">
    <property type="entry name" value="HYDROLASE ALPHA/BETA FOLD FAMILY"/>
    <property type="match status" value="1"/>
</dbReference>
<dbReference type="InParanoid" id="A0A3N4KBP0"/>